<evidence type="ECO:0000256" key="1">
    <source>
        <dbReference type="SAM" id="Phobius"/>
    </source>
</evidence>
<feature type="transmembrane region" description="Helical" evidence="1">
    <location>
        <begin position="63"/>
        <end position="82"/>
    </location>
</feature>
<dbReference type="KEGG" id="caua:113041217"/>
<reference evidence="3" key="1">
    <citation type="submission" date="2025-08" db="UniProtKB">
        <authorList>
            <consortium name="RefSeq"/>
        </authorList>
    </citation>
    <scope>IDENTIFICATION</scope>
    <source>
        <strain evidence="3">Wakin</strain>
        <tissue evidence="3">Muscle</tissue>
    </source>
</reference>
<dbReference type="Proteomes" id="UP000515129">
    <property type="component" value="Chromosome 23"/>
</dbReference>
<dbReference type="AlphaFoldDB" id="A0A6P6J551"/>
<protein>
    <submittedName>
        <fullName evidence="3">Uncharacterized protein LOC113041217 isoform X1</fullName>
    </submittedName>
</protein>
<proteinExistence type="predicted"/>
<keyword evidence="1" id="KW-0812">Transmembrane</keyword>
<name>A0A6P6J551_CARAU</name>
<feature type="transmembrane region" description="Helical" evidence="1">
    <location>
        <begin position="207"/>
        <end position="228"/>
    </location>
</feature>
<keyword evidence="1" id="KW-1133">Transmembrane helix</keyword>
<sequence>MGRPPILKNNPQPKMGSCCLWKCHSLPEMPELLQRGGANVICASYTMGLMYFEAYFLVCKMSILVWIFIGSLFTVAVCVAELNLEAAEGENVTVSFKTAGLERADQVKITLTRGRQKKLIAQYCCCVHRGDCDVVETAGVLLRVEEGTFSLLSVRSNNTGLYGVIILTGSNVSEKKVTLVVNKPLYSSRRPPRAFTPKPHNFSEHRWLYAAIIIIILGFVSCGVVCCFRKRKRECESAA</sequence>
<evidence type="ECO:0000313" key="3">
    <source>
        <dbReference type="RefSeq" id="XP_026055415.1"/>
    </source>
</evidence>
<accession>A0A6P6J551</accession>
<gene>
    <name evidence="3" type="primary">LOC113041217</name>
</gene>
<evidence type="ECO:0000313" key="2">
    <source>
        <dbReference type="Proteomes" id="UP000515129"/>
    </source>
</evidence>
<organism evidence="2 3">
    <name type="scientific">Carassius auratus</name>
    <name type="common">Goldfish</name>
    <dbReference type="NCBI Taxonomy" id="7957"/>
    <lineage>
        <taxon>Eukaryota</taxon>
        <taxon>Metazoa</taxon>
        <taxon>Chordata</taxon>
        <taxon>Craniata</taxon>
        <taxon>Vertebrata</taxon>
        <taxon>Euteleostomi</taxon>
        <taxon>Actinopterygii</taxon>
        <taxon>Neopterygii</taxon>
        <taxon>Teleostei</taxon>
        <taxon>Ostariophysi</taxon>
        <taxon>Cypriniformes</taxon>
        <taxon>Cyprinidae</taxon>
        <taxon>Cyprininae</taxon>
        <taxon>Carassius</taxon>
    </lineage>
</organism>
<dbReference type="GeneID" id="113041217"/>
<keyword evidence="2" id="KW-1185">Reference proteome</keyword>
<keyword evidence="1" id="KW-0472">Membrane</keyword>
<dbReference type="OrthoDB" id="8980497at2759"/>
<dbReference type="RefSeq" id="XP_026055415.1">
    <property type="nucleotide sequence ID" value="XM_026199630.1"/>
</dbReference>